<name>A0A2A6CV14_PRIPA</name>
<accession>A0A2A6CV14</accession>
<evidence type="ECO:0000313" key="2">
    <source>
        <dbReference type="Proteomes" id="UP000005239"/>
    </source>
</evidence>
<accession>A0A8R1Z7D1</accession>
<keyword evidence="2" id="KW-1185">Reference proteome</keyword>
<dbReference type="Proteomes" id="UP000005239">
    <property type="component" value="Unassembled WGS sequence"/>
</dbReference>
<dbReference type="EnsemblMetazoa" id="PPA46233.1">
    <property type="protein sequence ID" value="PPA46233.1"/>
    <property type="gene ID" value="WBGene00284602"/>
</dbReference>
<reference evidence="1" key="2">
    <citation type="submission" date="2022-06" db="UniProtKB">
        <authorList>
            <consortium name="EnsemblMetazoa"/>
        </authorList>
    </citation>
    <scope>IDENTIFICATION</scope>
    <source>
        <strain evidence="1">PS312</strain>
    </source>
</reference>
<evidence type="ECO:0000313" key="1">
    <source>
        <dbReference type="EnsemblMetazoa" id="PPA46233.1"/>
    </source>
</evidence>
<gene>
    <name evidence="1" type="primary">WBGene00284602</name>
</gene>
<sequence length="70" mass="7859">MTAAKSKPKIAAPDSQFVQYFLIVAIEHDSTDYATDLERKTVQHARPTMMSLHTNEEVKVTVNEQPLAQS</sequence>
<dbReference type="AlphaFoldDB" id="A0A2A6CV14"/>
<proteinExistence type="predicted"/>
<protein>
    <submittedName>
        <fullName evidence="1">Uncharacterized protein</fullName>
    </submittedName>
</protein>
<reference evidence="2" key="1">
    <citation type="journal article" date="2008" name="Nat. Genet.">
        <title>The Pristionchus pacificus genome provides a unique perspective on nematode lifestyle and parasitism.</title>
        <authorList>
            <person name="Dieterich C."/>
            <person name="Clifton S.W."/>
            <person name="Schuster L.N."/>
            <person name="Chinwalla A."/>
            <person name="Delehaunty K."/>
            <person name="Dinkelacker I."/>
            <person name="Fulton L."/>
            <person name="Fulton R."/>
            <person name="Godfrey J."/>
            <person name="Minx P."/>
            <person name="Mitreva M."/>
            <person name="Roeseler W."/>
            <person name="Tian H."/>
            <person name="Witte H."/>
            <person name="Yang S.P."/>
            <person name="Wilson R.K."/>
            <person name="Sommer R.J."/>
        </authorList>
    </citation>
    <scope>NUCLEOTIDE SEQUENCE [LARGE SCALE GENOMIC DNA]</scope>
    <source>
        <strain evidence="2">PS312</strain>
    </source>
</reference>
<organism evidence="1 2">
    <name type="scientific">Pristionchus pacificus</name>
    <name type="common">Parasitic nematode worm</name>
    <dbReference type="NCBI Taxonomy" id="54126"/>
    <lineage>
        <taxon>Eukaryota</taxon>
        <taxon>Metazoa</taxon>
        <taxon>Ecdysozoa</taxon>
        <taxon>Nematoda</taxon>
        <taxon>Chromadorea</taxon>
        <taxon>Rhabditida</taxon>
        <taxon>Rhabditina</taxon>
        <taxon>Diplogasteromorpha</taxon>
        <taxon>Diplogasteroidea</taxon>
        <taxon>Neodiplogasteridae</taxon>
        <taxon>Pristionchus</taxon>
    </lineage>
</organism>